<reference evidence="2" key="2">
    <citation type="journal article" date="2015" name="ISME J.">
        <title>A new class of marine Euryarchaeota group II from the Mediterranean deep chlorophyll maximum.</title>
        <authorList>
            <person name="Martin-Cuadrado A.B."/>
            <person name="Garcia-Heredia I."/>
            <person name="Molto A.G."/>
            <person name="Lopez-Ubeda R."/>
            <person name="Kimes N."/>
            <person name="Lopez-Garcia P."/>
            <person name="Moreira D."/>
            <person name="Rodriguez-Valera F."/>
        </authorList>
    </citation>
    <scope>NUCLEOTIDE SEQUENCE</scope>
</reference>
<dbReference type="Pfam" id="PF09858">
    <property type="entry name" value="DUF2085"/>
    <property type="match status" value="1"/>
</dbReference>
<evidence type="ECO:0008006" key="3">
    <source>
        <dbReference type="Google" id="ProtNLM"/>
    </source>
</evidence>
<dbReference type="InterPro" id="IPR019206">
    <property type="entry name" value="DUF2085_TM"/>
</dbReference>
<evidence type="ECO:0000313" key="2">
    <source>
        <dbReference type="EMBL" id="ANV79551.1"/>
    </source>
</evidence>
<keyword evidence="1" id="KW-1133">Transmembrane helix</keyword>
<name>A0A1B1TB80_9ARCH</name>
<keyword evidence="1" id="KW-0472">Membrane</keyword>
<organism evidence="2">
    <name type="scientific">uncultured Poseidoniia archaeon</name>
    <dbReference type="NCBI Taxonomy" id="1697135"/>
    <lineage>
        <taxon>Archaea</taxon>
        <taxon>Methanobacteriati</taxon>
        <taxon>Thermoplasmatota</taxon>
        <taxon>Candidatus Poseidoniia</taxon>
        <taxon>environmental samples</taxon>
    </lineage>
</organism>
<sequence>MEKNGLPDRNREKKVGMWIFGIFGFFFVSFFLSPTLLPSGTVPELEARANALDYMSEDGKYSSGNHGEDEKFAWTNLDPYSAFIYAFGDFNCHMKHERSWEINGNQMPVCTRDVGMFFGIAVGGLIFSRRGYNRWTVKDTCLSLFPDNWLEGIYRKNYRTYAWLITGTIFCLPLIFDGFTQLLTSYESNNLTRPLTGIAFGIGFGILVGAAYSARPKFFKSANSVSLPSGSKFELKSKEEE</sequence>
<keyword evidence="1" id="KW-0812">Transmembrane</keyword>
<dbReference type="AlphaFoldDB" id="A0A1B1TB80"/>
<evidence type="ECO:0000256" key="1">
    <source>
        <dbReference type="SAM" id="Phobius"/>
    </source>
</evidence>
<protein>
    <recommendedName>
        <fullName evidence="3">DUF2085 domain-containing protein</fullName>
    </recommendedName>
</protein>
<feature type="transmembrane region" description="Helical" evidence="1">
    <location>
        <begin position="195"/>
        <end position="214"/>
    </location>
</feature>
<proteinExistence type="predicted"/>
<feature type="transmembrane region" description="Helical" evidence="1">
    <location>
        <begin position="15"/>
        <end position="37"/>
    </location>
</feature>
<accession>A0A1B1TB80</accession>
<reference evidence="2" key="1">
    <citation type="submission" date="2014-11" db="EMBL/GenBank/DDBJ databases">
        <authorList>
            <person name="Zhu J."/>
            <person name="Qi W."/>
            <person name="Song R."/>
        </authorList>
    </citation>
    <scope>NUCLEOTIDE SEQUENCE</scope>
</reference>
<dbReference type="EMBL" id="KP211839">
    <property type="protein sequence ID" value="ANV79551.1"/>
    <property type="molecule type" value="Genomic_DNA"/>
</dbReference>
<feature type="transmembrane region" description="Helical" evidence="1">
    <location>
        <begin position="161"/>
        <end position="183"/>
    </location>
</feature>